<evidence type="ECO:0000259" key="5">
    <source>
        <dbReference type="Pfam" id="PF18942"/>
    </source>
</evidence>
<keyword evidence="8" id="KW-1185">Reference proteome</keyword>
<dbReference type="InterPro" id="IPR003305">
    <property type="entry name" value="CenC_carb-bd"/>
</dbReference>
<feature type="domain" description="Secretion system C-terminal sorting" evidence="6">
    <location>
        <begin position="487"/>
        <end position="557"/>
    </location>
</feature>
<feature type="signal peptide" evidence="3">
    <location>
        <begin position="1"/>
        <end position="19"/>
    </location>
</feature>
<dbReference type="InterPro" id="IPR026444">
    <property type="entry name" value="Secre_tail"/>
</dbReference>
<organism evidence="7 8">
    <name type="scientific">Meridianimaribacter flavus</name>
    <dbReference type="NCBI Taxonomy" id="571115"/>
    <lineage>
        <taxon>Bacteria</taxon>
        <taxon>Pseudomonadati</taxon>
        <taxon>Bacteroidota</taxon>
        <taxon>Flavobacteriia</taxon>
        <taxon>Flavobacteriales</taxon>
        <taxon>Flavobacteriaceae</taxon>
        <taxon>Meridianimaribacter</taxon>
    </lineage>
</organism>
<feature type="chain" id="PRO_5045464014" evidence="3">
    <location>
        <begin position="20"/>
        <end position="558"/>
    </location>
</feature>
<comment type="caution">
    <text evidence="7">The sequence shown here is derived from an EMBL/GenBank/DDBJ whole genome shotgun (WGS) entry which is preliminary data.</text>
</comment>
<dbReference type="SUPFAM" id="SSF49785">
    <property type="entry name" value="Galactose-binding domain-like"/>
    <property type="match status" value="1"/>
</dbReference>
<keyword evidence="2" id="KW-0378">Hydrolase</keyword>
<keyword evidence="1 3" id="KW-0732">Signal</keyword>
<dbReference type="Pfam" id="PF18962">
    <property type="entry name" value="Por_Secre_tail"/>
    <property type="match status" value="1"/>
</dbReference>
<dbReference type="Pfam" id="PF18942">
    <property type="entry name" value="DUF5689"/>
    <property type="match status" value="1"/>
</dbReference>
<dbReference type="Gene3D" id="2.60.120.260">
    <property type="entry name" value="Galactose-binding domain-like"/>
    <property type="match status" value="1"/>
</dbReference>
<name>A0ABY2G7T7_9FLAO</name>
<protein>
    <submittedName>
        <fullName evidence="7">Secreted protein (Por secretion system target)</fullName>
    </submittedName>
</protein>
<dbReference type="Proteomes" id="UP000294930">
    <property type="component" value="Unassembled WGS sequence"/>
</dbReference>
<proteinExistence type="predicted"/>
<dbReference type="EMBL" id="SOQZ01000001">
    <property type="protein sequence ID" value="TDY13849.1"/>
    <property type="molecule type" value="Genomic_DNA"/>
</dbReference>
<accession>A0ABY2G7T7</accession>
<feature type="domain" description="CBM-cenC" evidence="4">
    <location>
        <begin position="20"/>
        <end position="140"/>
    </location>
</feature>
<dbReference type="InterPro" id="IPR008979">
    <property type="entry name" value="Galactose-bd-like_sf"/>
</dbReference>
<evidence type="ECO:0000313" key="7">
    <source>
        <dbReference type="EMBL" id="TDY13849.1"/>
    </source>
</evidence>
<evidence type="ECO:0000256" key="1">
    <source>
        <dbReference type="ARBA" id="ARBA00022729"/>
    </source>
</evidence>
<evidence type="ECO:0000313" key="8">
    <source>
        <dbReference type="Proteomes" id="UP000294930"/>
    </source>
</evidence>
<evidence type="ECO:0000259" key="6">
    <source>
        <dbReference type="Pfam" id="PF18962"/>
    </source>
</evidence>
<evidence type="ECO:0000259" key="4">
    <source>
        <dbReference type="Pfam" id="PF02018"/>
    </source>
</evidence>
<dbReference type="NCBIfam" id="TIGR04183">
    <property type="entry name" value="Por_Secre_tail"/>
    <property type="match status" value="1"/>
</dbReference>
<evidence type="ECO:0000256" key="3">
    <source>
        <dbReference type="SAM" id="SignalP"/>
    </source>
</evidence>
<sequence>MKKIYFLFLITLMAFSGFAQNLAVNGSFENWTAGVPDGYTTVDFSTTDLTENTNSTFVSDGTSSASVNVLTQTQGDTDIRQTIALVGGVTYTMSLDVYATNNEARARIFNGDGFSPSVYSDETLLNQWQTISFEYTPATNEDFDMGIRFYDIASNWTAGTQSSLFYIDNLQVVAATTPSIAVTSPSNGATIASSDVDIELSVQNFVVDQLPANGGTGDGHIHYTVDGGSNVMKYDTDPISLTGLADGEHTVELTLVDNSHVPLDPAVTASVTFTVTSLQAVADIASLRAGTIGNVYQITGEVVVTFVTGNSRNQIFIEDATGGMLIDDNSGTITTVFNNGDGITGLQGQLGEFANVMQFVPSVDPGAASSTGNSITPQTVTVNDIINNFDMYESELVSIADVTFADGNGTATFDSGQNYDISDVSGGPLAFRTNYPNDNMAGETIPSTATTITVIAGEYFGTPQVYPRSPDEVLSINNPNAIASFSVYPNPTSTGFVNITSSSSETISVSVYDVLGKQVINKATVSNNRLDVSTLNTGVYIMNISQNDASVTKKLVIK</sequence>
<evidence type="ECO:0000256" key="2">
    <source>
        <dbReference type="ARBA" id="ARBA00022801"/>
    </source>
</evidence>
<reference evidence="7 8" key="1">
    <citation type="submission" date="2019-03" db="EMBL/GenBank/DDBJ databases">
        <title>Genomic Encyclopedia of Type Strains, Phase III (KMG-III): the genomes of soil and plant-associated and newly described type strains.</title>
        <authorList>
            <person name="Whitman W."/>
        </authorList>
    </citation>
    <scope>NUCLEOTIDE SEQUENCE [LARGE SCALE GENOMIC DNA]</scope>
    <source>
        <strain evidence="7 8">CGMCC 1.10957</strain>
    </source>
</reference>
<dbReference type="InterPro" id="IPR043744">
    <property type="entry name" value="DUF5689"/>
</dbReference>
<dbReference type="Pfam" id="PF02018">
    <property type="entry name" value="CBM_4_9"/>
    <property type="match status" value="1"/>
</dbReference>
<feature type="domain" description="DUF5689" evidence="5">
    <location>
        <begin position="275"/>
        <end position="471"/>
    </location>
</feature>
<gene>
    <name evidence="7" type="ORF">A8975_0445</name>
</gene>
<dbReference type="RefSeq" id="WP_134198516.1">
    <property type="nucleotide sequence ID" value="NZ_SOQZ01000001.1"/>
</dbReference>